<dbReference type="Proteomes" id="UP000295673">
    <property type="component" value="Unassembled WGS sequence"/>
</dbReference>
<reference evidence="2 3" key="1">
    <citation type="submission" date="2019-03" db="EMBL/GenBank/DDBJ databases">
        <title>Genomic Encyclopedia of Archaeal and Bacterial Type Strains, Phase II (KMG-II): from individual species to whole genera.</title>
        <authorList>
            <person name="Goeker M."/>
        </authorList>
    </citation>
    <scope>NUCLEOTIDE SEQUENCE [LARGE SCALE GENOMIC DNA]</scope>
    <source>
        <strain evidence="2 3">DSM 26433</strain>
    </source>
</reference>
<dbReference type="InterPro" id="IPR032710">
    <property type="entry name" value="NTF2-like_dom_sf"/>
</dbReference>
<accession>A0A4R1NNF9</accession>
<dbReference type="Pfam" id="PF14534">
    <property type="entry name" value="DUF4440"/>
    <property type="match status" value="1"/>
</dbReference>
<dbReference type="Gene3D" id="3.10.450.50">
    <property type="match status" value="1"/>
</dbReference>
<evidence type="ECO:0000259" key="1">
    <source>
        <dbReference type="Pfam" id="PF14534"/>
    </source>
</evidence>
<name>A0A4R1NNF9_9RHOB</name>
<organism evidence="2 3">
    <name type="scientific">Shimia isoporae</name>
    <dbReference type="NCBI Taxonomy" id="647720"/>
    <lineage>
        <taxon>Bacteria</taxon>
        <taxon>Pseudomonadati</taxon>
        <taxon>Pseudomonadota</taxon>
        <taxon>Alphaproteobacteria</taxon>
        <taxon>Rhodobacterales</taxon>
        <taxon>Roseobacteraceae</taxon>
    </lineage>
</organism>
<dbReference type="SUPFAM" id="SSF54427">
    <property type="entry name" value="NTF2-like"/>
    <property type="match status" value="1"/>
</dbReference>
<feature type="domain" description="DUF4440" evidence="1">
    <location>
        <begin position="11"/>
        <end position="112"/>
    </location>
</feature>
<evidence type="ECO:0000313" key="3">
    <source>
        <dbReference type="Proteomes" id="UP000295673"/>
    </source>
</evidence>
<protein>
    <recommendedName>
        <fullName evidence="1">DUF4440 domain-containing protein</fullName>
    </recommendedName>
</protein>
<dbReference type="OrthoDB" id="4479885at2"/>
<dbReference type="EMBL" id="SMGR01000001">
    <property type="protein sequence ID" value="TCL09725.1"/>
    <property type="molecule type" value="Genomic_DNA"/>
</dbReference>
<evidence type="ECO:0000313" key="2">
    <source>
        <dbReference type="EMBL" id="TCL09725.1"/>
    </source>
</evidence>
<dbReference type="RefSeq" id="WP_132859732.1">
    <property type="nucleotide sequence ID" value="NZ_SMGR01000001.1"/>
</dbReference>
<sequence>MTDRVLALSELLKLETRVWGALVTGDSSSDAALLSEDFVGVYPDGFAGKDAHVGQLDGGGTVAQYKLSDVQIRYLGETASILIYRADYLRVGNHEWETMLVSSLWERRAGAWINTFSQDTPLTGETVV</sequence>
<comment type="caution">
    <text evidence="2">The sequence shown here is derived from an EMBL/GenBank/DDBJ whole genome shotgun (WGS) entry which is preliminary data.</text>
</comment>
<gene>
    <name evidence="2" type="ORF">BXY66_1782</name>
</gene>
<proteinExistence type="predicted"/>
<dbReference type="InterPro" id="IPR027843">
    <property type="entry name" value="DUF4440"/>
</dbReference>
<dbReference type="AlphaFoldDB" id="A0A4R1NNF9"/>
<keyword evidence="3" id="KW-1185">Reference proteome</keyword>